<dbReference type="PANTHER" id="PTHR12126:SF11">
    <property type="entry name" value="NADH DEHYDROGENASE [UBIQUINONE] 1 ALPHA SUBCOMPLEX SUBUNIT 9, MITOCHONDRIAL"/>
    <property type="match status" value="1"/>
</dbReference>
<evidence type="ECO:0000313" key="2">
    <source>
        <dbReference type="EMBL" id="RYC07424.1"/>
    </source>
</evidence>
<sequence length="402" mass="43578">MKLRHDSPPHGLLRGPRHARWPRCRQSPWLRHVSLLRLAIARAGRRSRRPGTRRHAVRILVLGATGYVGSRLVPHLLDRGHDVVAASSSVPDPDRFGWDERVEAIRCDVTDEASVDAAVSDVDAVVYLVHSLQRSDFTDRDRLGAEHVAAAARHHRVRRLVYLSGLVPDVAEDELSAHIASRLEVERILLGASDDAAALRAGVVIGAGSTSFEIIRQIATLFVVQPVPTWMNRNVQPIAVSDVLRAIGEALEDDGPRGAVDIGGPDVITYPRLMRACSRGAGLSRLRLPAPLVPTSLVGLGAALATTAPFHTVTSLIESLHHDMVCRPGHTWVPRDGGHLLGLGEAIELATDPTYAGPEASLPSDPDWARPHRLLDALPLPATTRAAARLALHRVRTVLTDT</sequence>
<proteinExistence type="predicted"/>
<dbReference type="InterPro" id="IPR001509">
    <property type="entry name" value="Epimerase_deHydtase"/>
</dbReference>
<feature type="domain" description="NAD-dependent epimerase/dehydratase" evidence="1">
    <location>
        <begin position="59"/>
        <end position="253"/>
    </location>
</feature>
<dbReference type="PANTHER" id="PTHR12126">
    <property type="entry name" value="NADH-UBIQUINONE OXIDOREDUCTASE 39 KDA SUBUNIT-RELATED"/>
    <property type="match status" value="1"/>
</dbReference>
<evidence type="ECO:0000313" key="3">
    <source>
        <dbReference type="Proteomes" id="UP000291101"/>
    </source>
</evidence>
<dbReference type="SUPFAM" id="SSF51735">
    <property type="entry name" value="NAD(P)-binding Rossmann-fold domains"/>
    <property type="match status" value="1"/>
</dbReference>
<dbReference type="GO" id="GO:0044877">
    <property type="term" value="F:protein-containing complex binding"/>
    <property type="evidence" value="ECO:0007669"/>
    <property type="project" value="TreeGrafter"/>
</dbReference>
<name>A0A4Q2SSQ2_9ACTN</name>
<dbReference type="InterPro" id="IPR036291">
    <property type="entry name" value="NAD(P)-bd_dom_sf"/>
</dbReference>
<dbReference type="OrthoDB" id="9774199at2"/>
<organism evidence="2 3">
    <name type="scientific">Nocardioides zhouii</name>
    <dbReference type="NCBI Taxonomy" id="1168729"/>
    <lineage>
        <taxon>Bacteria</taxon>
        <taxon>Bacillati</taxon>
        <taxon>Actinomycetota</taxon>
        <taxon>Actinomycetes</taxon>
        <taxon>Propionibacteriales</taxon>
        <taxon>Nocardioidaceae</taxon>
        <taxon>Nocardioides</taxon>
    </lineage>
</organism>
<evidence type="ECO:0000259" key="1">
    <source>
        <dbReference type="Pfam" id="PF01370"/>
    </source>
</evidence>
<dbReference type="EMBL" id="SDWV01000014">
    <property type="protein sequence ID" value="RYC07424.1"/>
    <property type="molecule type" value="Genomic_DNA"/>
</dbReference>
<reference evidence="2 3" key="1">
    <citation type="submission" date="2019-01" db="EMBL/GenBank/DDBJ databases">
        <title>Novel species of Nocardioides.</title>
        <authorList>
            <person name="Liu Q."/>
            <person name="X Y.-H."/>
        </authorList>
    </citation>
    <scope>NUCLEOTIDE SEQUENCE [LARGE SCALE GENOMIC DNA]</scope>
    <source>
        <strain evidence="2 3">HLT2-9</strain>
    </source>
</reference>
<comment type="caution">
    <text evidence="2">The sequence shown here is derived from an EMBL/GenBank/DDBJ whole genome shotgun (WGS) entry which is preliminary data.</text>
</comment>
<dbReference type="Proteomes" id="UP000291101">
    <property type="component" value="Unassembled WGS sequence"/>
</dbReference>
<protein>
    <submittedName>
        <fullName evidence="2">NAD-dependent epimerase/dehydratase family protein</fullName>
    </submittedName>
</protein>
<dbReference type="Gene3D" id="3.40.50.720">
    <property type="entry name" value="NAD(P)-binding Rossmann-like Domain"/>
    <property type="match status" value="1"/>
</dbReference>
<gene>
    <name evidence="2" type="ORF">EUA94_14075</name>
</gene>
<dbReference type="InterPro" id="IPR051207">
    <property type="entry name" value="ComplexI_NDUFA9_subunit"/>
</dbReference>
<accession>A0A4Q2SSQ2</accession>
<dbReference type="AlphaFoldDB" id="A0A4Q2SSQ2"/>
<dbReference type="Pfam" id="PF01370">
    <property type="entry name" value="Epimerase"/>
    <property type="match status" value="1"/>
</dbReference>
<keyword evidence="3" id="KW-1185">Reference proteome</keyword>